<feature type="compositionally biased region" description="Pro residues" evidence="1">
    <location>
        <begin position="867"/>
        <end position="889"/>
    </location>
</feature>
<feature type="domain" description="TraG P-loop" evidence="2">
    <location>
        <begin position="258"/>
        <end position="565"/>
    </location>
</feature>
<feature type="compositionally biased region" description="Low complexity" evidence="1">
    <location>
        <begin position="839"/>
        <end position="849"/>
    </location>
</feature>
<comment type="caution">
    <text evidence="3">The sequence shown here is derived from an EMBL/GenBank/DDBJ whole genome shotgun (WGS) entry which is preliminary data.</text>
</comment>
<dbReference type="SUPFAM" id="SSF52540">
    <property type="entry name" value="P-loop containing nucleoside triphosphate hydrolases"/>
    <property type="match status" value="1"/>
</dbReference>
<evidence type="ECO:0000313" key="4">
    <source>
        <dbReference type="Proteomes" id="UP000177371"/>
    </source>
</evidence>
<dbReference type="InterPro" id="IPR043964">
    <property type="entry name" value="P-loop_TraG"/>
</dbReference>
<sequence>MKLPQLTLFKKKPKTEAKSVKPTPEEASSPQTLAKGMVNVRDIIAPSALEVDFNHIKIGNTYYRTLFVSGYPRFVGANWLSPVINFDHSLDIGMFYYPVKSKGVLDDLRKKMTELEATVLSNNQKGRLQDPAVIAALEDAKALQDQLVKGIEKFFQFSFYITIPADSLEELEHITTKLESTLGSLLLISKTATLQMEEAFQSTIPSAMDKLVVTRNMDTTSLATTFPFTSSNLTSDDGILYGINRHNGSLVIFDRFSLENANTVVFAKSGSGKSYLVKLEALRTMIFGAEIMIIDVEEEYRPLCDIVGGDYISFSSNSPSKINPFDLSGIAVEGENELGQKLLSLHTLFKLMLGDLSPTEEAILDRALIETYRIKGITTDPVTQKTKEPPVMEDLYKVLLGAEEPEAKGMAERLEKYIKGSLAGVFDAQSTISIGSKMTVFSTKNLEDVLRPVAFFIILDFIWTRIRKDLKKRILIVEEAWNLLQREDSARFIYGIAKRARKYYLGLTTISQDVDDFLSSEYGKAIVTNSSIQILLKQHPAAIDKVAETFYLSEGEKRLLLAADKGEGLFFAGANHVSIKVVASDAEHKLITTNPAEILKLREEGLITTRPVEKPKYTPVERFEPDKYKTMDSQGNVRPEFAAQQRTSQPPQAPPQPQPVSSQPSMVSPQVQPRPQPPQATQIPQAAPVQPRPQPPQQQTRPVSPPPFTVPSMPAPAAPKPQETADVDREPSAEEILKSVKEMSSKMAEGLGQKPTATQGPPPPPPLQPSVVGQPLTFADRIQTRPQQQPTQPLPSVPRQPETPQQNMNFASRWIGLNNPQQPQQGSQPISSQPPSPAQPAAQPLTQPSRPQPMPQQQPATRSQTPQPQPPQVPQPPQAPPSPPTPPQRPQGSQGQGNVYSLDSNQQGNIASLK</sequence>
<dbReference type="STRING" id="1802610.A2W32_05500"/>
<dbReference type="Gene3D" id="1.10.8.730">
    <property type="match status" value="1"/>
</dbReference>
<dbReference type="Pfam" id="PF19044">
    <property type="entry name" value="P-loop_TraG"/>
    <property type="match status" value="1"/>
</dbReference>
<reference evidence="3 4" key="1">
    <citation type="journal article" date="2016" name="Nat. Commun.">
        <title>Thousands of microbial genomes shed light on interconnected biogeochemical processes in an aquifer system.</title>
        <authorList>
            <person name="Anantharaman K."/>
            <person name="Brown C.T."/>
            <person name="Hug L.A."/>
            <person name="Sharon I."/>
            <person name="Castelle C.J."/>
            <person name="Probst A.J."/>
            <person name="Thomas B.C."/>
            <person name="Singh A."/>
            <person name="Wilkins M.J."/>
            <person name="Karaoz U."/>
            <person name="Brodie E.L."/>
            <person name="Williams K.H."/>
            <person name="Hubbard S.S."/>
            <person name="Banfield J.F."/>
        </authorList>
    </citation>
    <scope>NUCLEOTIDE SEQUENCE [LARGE SCALE GENOMIC DNA]</scope>
</reference>
<feature type="compositionally biased region" description="Pro residues" evidence="1">
    <location>
        <begin position="703"/>
        <end position="719"/>
    </location>
</feature>
<dbReference type="EMBL" id="MEUT01000048">
    <property type="protein sequence ID" value="OGC49595.1"/>
    <property type="molecule type" value="Genomic_DNA"/>
</dbReference>
<dbReference type="NCBIfam" id="NF045971">
    <property type="entry name" value="conju_CD1110"/>
    <property type="match status" value="1"/>
</dbReference>
<proteinExistence type="predicted"/>
<feature type="compositionally biased region" description="Low complexity" evidence="1">
    <location>
        <begin position="679"/>
        <end position="689"/>
    </location>
</feature>
<feature type="region of interest" description="Disordered" evidence="1">
    <location>
        <begin position="642"/>
        <end position="914"/>
    </location>
</feature>
<feature type="compositionally biased region" description="Low complexity" evidence="1">
    <location>
        <begin position="857"/>
        <end position="866"/>
    </location>
</feature>
<protein>
    <recommendedName>
        <fullName evidence="2">TraG P-loop domain-containing protein</fullName>
    </recommendedName>
</protein>
<accession>A0A1F4UXB0</accession>
<evidence type="ECO:0000256" key="1">
    <source>
        <dbReference type="SAM" id="MobiDB-lite"/>
    </source>
</evidence>
<dbReference type="InterPro" id="IPR027417">
    <property type="entry name" value="P-loop_NTPase"/>
</dbReference>
<feature type="compositionally biased region" description="Low complexity" evidence="1">
    <location>
        <begin position="659"/>
        <end position="671"/>
    </location>
</feature>
<dbReference type="AlphaFoldDB" id="A0A1F4UXB0"/>
<feature type="compositionally biased region" description="Low complexity" evidence="1">
    <location>
        <begin position="820"/>
        <end position="831"/>
    </location>
</feature>
<feature type="region of interest" description="Disordered" evidence="1">
    <location>
        <begin position="1"/>
        <end position="30"/>
    </location>
</feature>
<feature type="compositionally biased region" description="Polar residues" evidence="1">
    <location>
        <begin position="898"/>
        <end position="914"/>
    </location>
</feature>
<name>A0A1F4UXB0_UNCKA</name>
<dbReference type="PANTHER" id="PTHR30121">
    <property type="entry name" value="UNCHARACTERIZED PROTEIN YJGR-RELATED"/>
    <property type="match status" value="1"/>
</dbReference>
<gene>
    <name evidence="3" type="ORF">A2W32_05500</name>
</gene>
<dbReference type="Proteomes" id="UP000177371">
    <property type="component" value="Unassembled WGS sequence"/>
</dbReference>
<feature type="compositionally biased region" description="Basic and acidic residues" evidence="1">
    <location>
        <begin position="726"/>
        <end position="744"/>
    </location>
</feature>
<evidence type="ECO:0000259" key="2">
    <source>
        <dbReference type="Pfam" id="PF19044"/>
    </source>
</evidence>
<dbReference type="PANTHER" id="PTHR30121:SF12">
    <property type="entry name" value="TYPE IV SECRETION SYSTEM PROTEIN CAGE"/>
    <property type="match status" value="1"/>
</dbReference>
<evidence type="ECO:0000313" key="3">
    <source>
        <dbReference type="EMBL" id="OGC49595.1"/>
    </source>
</evidence>
<dbReference type="Gene3D" id="3.40.50.300">
    <property type="entry name" value="P-loop containing nucleotide triphosphate hydrolases"/>
    <property type="match status" value="1"/>
</dbReference>
<organism evidence="3 4">
    <name type="scientific">candidate division WWE3 bacterium RBG_16_37_10</name>
    <dbReference type="NCBI Taxonomy" id="1802610"/>
    <lineage>
        <taxon>Bacteria</taxon>
        <taxon>Katanobacteria</taxon>
    </lineage>
</organism>
<dbReference type="InterPro" id="IPR051162">
    <property type="entry name" value="T4SS_component"/>
</dbReference>